<dbReference type="RefSeq" id="WP_116013207.1">
    <property type="nucleotide sequence ID" value="NZ_QUOT01000001.1"/>
</dbReference>
<sequence length="186" mass="20877">MISETAIFLGAFGTGLLALDVVKPKFLRKSRDLLSRVASHDLSPLILFKSEFDEKDHEAISVIKAIGFYVSLLSLFAVYIVYQPSDELIQRISYYPASSIGLMVIGYYLPNVRIGGWLIATGTYMVTPLIFCFLFTYAALLSVLQLPIKLAMKTEEKWLGEDQAPRFLGYGILFISFILQFIALKS</sequence>
<feature type="transmembrane region" description="Helical" evidence="1">
    <location>
        <begin position="122"/>
        <end position="146"/>
    </location>
</feature>
<keyword evidence="3" id="KW-1185">Reference proteome</keyword>
<reference evidence="3" key="1">
    <citation type="submission" date="2018-08" db="EMBL/GenBank/DDBJ databases">
        <title>Thalassotalea euphylliae genome.</title>
        <authorList>
            <person name="Summers S."/>
            <person name="Rice S.A."/>
            <person name="Freckelton M.L."/>
            <person name="Nedved B.T."/>
            <person name="Hadfield M.G."/>
        </authorList>
    </citation>
    <scope>NUCLEOTIDE SEQUENCE [LARGE SCALE GENOMIC DNA]</scope>
    <source>
        <strain evidence="3">H3</strain>
    </source>
</reference>
<gene>
    <name evidence="2" type="ORF">DXX94_00660</name>
</gene>
<proteinExistence type="predicted"/>
<dbReference type="Proteomes" id="UP000256899">
    <property type="component" value="Unassembled WGS sequence"/>
</dbReference>
<keyword evidence="1" id="KW-1133">Transmembrane helix</keyword>
<evidence type="ECO:0000313" key="2">
    <source>
        <dbReference type="EMBL" id="REL29354.1"/>
    </source>
</evidence>
<keyword evidence="1" id="KW-0472">Membrane</keyword>
<dbReference type="EMBL" id="QUOT01000001">
    <property type="protein sequence ID" value="REL29354.1"/>
    <property type="molecule type" value="Genomic_DNA"/>
</dbReference>
<evidence type="ECO:0000313" key="3">
    <source>
        <dbReference type="Proteomes" id="UP000256899"/>
    </source>
</evidence>
<dbReference type="AlphaFoldDB" id="A0A3E0TY11"/>
<keyword evidence="1" id="KW-0812">Transmembrane</keyword>
<comment type="caution">
    <text evidence="2">The sequence shown here is derived from an EMBL/GenBank/DDBJ whole genome shotgun (WGS) entry which is preliminary data.</text>
</comment>
<protein>
    <submittedName>
        <fullName evidence="2">Uncharacterized protein</fullName>
    </submittedName>
</protein>
<feature type="transmembrane region" description="Helical" evidence="1">
    <location>
        <begin position="167"/>
        <end position="184"/>
    </location>
</feature>
<name>A0A3E0TY11_9GAMM</name>
<feature type="transmembrane region" description="Helical" evidence="1">
    <location>
        <begin position="94"/>
        <end position="110"/>
    </location>
</feature>
<organism evidence="2 3">
    <name type="scientific">Thalassotalea euphylliae</name>
    <dbReference type="NCBI Taxonomy" id="1655234"/>
    <lineage>
        <taxon>Bacteria</taxon>
        <taxon>Pseudomonadati</taxon>
        <taxon>Pseudomonadota</taxon>
        <taxon>Gammaproteobacteria</taxon>
        <taxon>Alteromonadales</taxon>
        <taxon>Colwelliaceae</taxon>
        <taxon>Thalassotalea</taxon>
    </lineage>
</organism>
<evidence type="ECO:0000256" key="1">
    <source>
        <dbReference type="SAM" id="Phobius"/>
    </source>
</evidence>
<accession>A0A3E0TY11</accession>
<feature type="transmembrane region" description="Helical" evidence="1">
    <location>
        <begin position="59"/>
        <end position="82"/>
    </location>
</feature>